<dbReference type="PANTHER" id="PTHR24286">
    <property type="entry name" value="CYTOCHROME P450 26"/>
    <property type="match status" value="1"/>
</dbReference>
<evidence type="ECO:0000256" key="1">
    <source>
        <dbReference type="ARBA" id="ARBA00010617"/>
    </source>
</evidence>
<dbReference type="Pfam" id="PF00067">
    <property type="entry name" value="p450"/>
    <property type="match status" value="1"/>
</dbReference>
<reference evidence="7" key="1">
    <citation type="journal article" date="2019" name="Toxins">
        <title>Detection of Abrin-Like and Prepropulchellin-Like Toxin Genes and Transcripts Using Whole Genome Sequencing and Full-Length Transcript Sequencing of Abrus precatorius.</title>
        <authorList>
            <person name="Hovde B.T."/>
            <person name="Daligault H.E."/>
            <person name="Hanschen E.R."/>
            <person name="Kunde Y.A."/>
            <person name="Johnson M.B."/>
            <person name="Starkenburg S.R."/>
            <person name="Johnson S.L."/>
        </authorList>
    </citation>
    <scope>NUCLEOTIDE SEQUENCE [LARGE SCALE GENOMIC DNA]</scope>
</reference>
<dbReference type="PRINTS" id="PR00465">
    <property type="entry name" value="EP450IV"/>
</dbReference>
<dbReference type="FunFam" id="1.10.630.10:FF:000024">
    <property type="entry name" value="Allene oxide synthase, chloroplastic"/>
    <property type="match status" value="1"/>
</dbReference>
<dbReference type="AlphaFoldDB" id="A0A8B8JIQ1"/>
<dbReference type="GO" id="GO:0005506">
    <property type="term" value="F:iron ion binding"/>
    <property type="evidence" value="ECO:0007669"/>
    <property type="project" value="InterPro"/>
</dbReference>
<evidence type="ECO:0000256" key="6">
    <source>
        <dbReference type="PIRSR" id="PIRSR602403-1"/>
    </source>
</evidence>
<dbReference type="OrthoDB" id="2789670at2759"/>
<accession>A0A8B8JIQ1</accession>
<dbReference type="GO" id="GO:0009695">
    <property type="term" value="P:jasmonic acid biosynthetic process"/>
    <property type="evidence" value="ECO:0007669"/>
    <property type="project" value="TreeGrafter"/>
</dbReference>
<keyword evidence="4 6" id="KW-0408">Iron</keyword>
<evidence type="ECO:0000256" key="5">
    <source>
        <dbReference type="ARBA" id="ARBA00023239"/>
    </source>
</evidence>
<dbReference type="GO" id="GO:0016705">
    <property type="term" value="F:oxidoreductase activity, acting on paired donors, with incorporation or reduction of molecular oxygen"/>
    <property type="evidence" value="ECO:0007669"/>
    <property type="project" value="InterPro"/>
</dbReference>
<dbReference type="Proteomes" id="UP000694853">
    <property type="component" value="Unplaced"/>
</dbReference>
<dbReference type="GO" id="GO:0009535">
    <property type="term" value="C:chloroplast thylakoid membrane"/>
    <property type="evidence" value="ECO:0007669"/>
    <property type="project" value="TreeGrafter"/>
</dbReference>
<dbReference type="CDD" id="cd11071">
    <property type="entry name" value="CYP74"/>
    <property type="match status" value="1"/>
</dbReference>
<dbReference type="GO" id="GO:0020037">
    <property type="term" value="F:heme binding"/>
    <property type="evidence" value="ECO:0007669"/>
    <property type="project" value="InterPro"/>
</dbReference>
<dbReference type="GO" id="GO:0016829">
    <property type="term" value="F:lyase activity"/>
    <property type="evidence" value="ECO:0007669"/>
    <property type="project" value="UniProtKB-KW"/>
</dbReference>
<keyword evidence="3 6" id="KW-0479">Metal-binding</keyword>
<reference evidence="8" key="2">
    <citation type="submission" date="2025-08" db="UniProtKB">
        <authorList>
            <consortium name="RefSeq"/>
        </authorList>
    </citation>
    <scope>IDENTIFICATION</scope>
    <source>
        <tissue evidence="8">Young leaves</tissue>
    </source>
</reference>
<evidence type="ECO:0000313" key="7">
    <source>
        <dbReference type="Proteomes" id="UP000694853"/>
    </source>
</evidence>
<comment type="similarity">
    <text evidence="1">Belongs to the cytochrome P450 family.</text>
</comment>
<dbReference type="PANTHER" id="PTHR24286:SF363">
    <property type="entry name" value="ALLENE OXIDE SYNTHASE"/>
    <property type="match status" value="1"/>
</dbReference>
<comment type="cofactor">
    <cofactor evidence="6">
        <name>heme</name>
        <dbReference type="ChEBI" id="CHEBI:30413"/>
    </cofactor>
</comment>
<gene>
    <name evidence="8" type="primary">LOC113846815</name>
</gene>
<evidence type="ECO:0000256" key="2">
    <source>
        <dbReference type="ARBA" id="ARBA00022617"/>
    </source>
</evidence>
<dbReference type="InterPro" id="IPR002403">
    <property type="entry name" value="Cyt_P450_E_grp-IV"/>
</dbReference>
<evidence type="ECO:0000256" key="3">
    <source>
        <dbReference type="ARBA" id="ARBA00022723"/>
    </source>
</evidence>
<keyword evidence="5" id="KW-0456">Lyase</keyword>
<sequence>MASSTLSSPIFRLEFPSTRKPSPSLSLPPVRASVSEKPSLSVPAVSVTAPEPSKLPIRKIPGDCGFPVIGPFMDRQDYFYKQGRDEYFKSRIQKYHSTVFRTNMPPGPFIALNPNVVVLLDGKSFPVLFDVTKVEKKDVFTGTFMPSTELTGGYRVLSYLDPSEPKHALLKRLMFFLLKSRRDHVIPEFHASYTQLFQTLENDLAAKGKASFGDANDQAAFNFLARSLFGSNPTDSKLGLDGPKLVQKWVLFQLGPILRLGFPQFIEESTIRLFRLPSALIKKDYQRLYEFFYESSGFVLDEAERLGVSRDEACHNLLFATCFNSFGGMKIFFPNVIKWIGRAGVKLHAQLASEIRSAVRAAGGEVTMAAMEQMPLMKSVVYEAFRIDPPVPLQFGRAKRDMVIESHEHAFQVKEGEMLFGYQPFATKDPKIFERAEEFVGDRFVGEEGEKLLKHVLWSNGPETESPTVGNKQCAGKDFVMLVSRLLIVELFLRYDSFEIQVGSSPLGSNVTLTSLKRSSF</sequence>
<dbReference type="GO" id="GO:0016125">
    <property type="term" value="P:sterol metabolic process"/>
    <property type="evidence" value="ECO:0007669"/>
    <property type="project" value="TreeGrafter"/>
</dbReference>
<proteinExistence type="inferred from homology"/>
<feature type="binding site" description="axial binding residue" evidence="6">
    <location>
        <position position="474"/>
    </location>
    <ligand>
        <name>heme</name>
        <dbReference type="ChEBI" id="CHEBI:30413"/>
    </ligand>
    <ligandPart>
        <name>Fe</name>
        <dbReference type="ChEBI" id="CHEBI:18248"/>
    </ligandPart>
</feature>
<dbReference type="KEGG" id="aprc:113846815"/>
<keyword evidence="7" id="KW-1185">Reference proteome</keyword>
<dbReference type="SUPFAM" id="SSF48264">
    <property type="entry name" value="Cytochrome P450"/>
    <property type="match status" value="1"/>
</dbReference>
<dbReference type="GO" id="GO:0009941">
    <property type="term" value="C:chloroplast envelope"/>
    <property type="evidence" value="ECO:0007669"/>
    <property type="project" value="TreeGrafter"/>
</dbReference>
<dbReference type="InterPro" id="IPR001128">
    <property type="entry name" value="Cyt_P450"/>
</dbReference>
<dbReference type="GO" id="GO:0004497">
    <property type="term" value="F:monooxygenase activity"/>
    <property type="evidence" value="ECO:0007669"/>
    <property type="project" value="InterPro"/>
</dbReference>
<name>A0A8B8JIQ1_ABRPR</name>
<evidence type="ECO:0000313" key="8">
    <source>
        <dbReference type="RefSeq" id="XP_027331277.1"/>
    </source>
</evidence>
<organism evidence="7 8">
    <name type="scientific">Abrus precatorius</name>
    <name type="common">Indian licorice</name>
    <name type="synonym">Glycine abrus</name>
    <dbReference type="NCBI Taxonomy" id="3816"/>
    <lineage>
        <taxon>Eukaryota</taxon>
        <taxon>Viridiplantae</taxon>
        <taxon>Streptophyta</taxon>
        <taxon>Embryophyta</taxon>
        <taxon>Tracheophyta</taxon>
        <taxon>Spermatophyta</taxon>
        <taxon>Magnoliopsida</taxon>
        <taxon>eudicotyledons</taxon>
        <taxon>Gunneridae</taxon>
        <taxon>Pentapetalae</taxon>
        <taxon>rosids</taxon>
        <taxon>fabids</taxon>
        <taxon>Fabales</taxon>
        <taxon>Fabaceae</taxon>
        <taxon>Papilionoideae</taxon>
        <taxon>50 kb inversion clade</taxon>
        <taxon>NPAAA clade</taxon>
        <taxon>indigoferoid/millettioid clade</taxon>
        <taxon>Abreae</taxon>
        <taxon>Abrus</taxon>
    </lineage>
</organism>
<keyword evidence="2 6" id="KW-0349">Heme</keyword>
<dbReference type="GeneID" id="113846815"/>
<dbReference type="Gene3D" id="1.10.630.10">
    <property type="entry name" value="Cytochrome P450"/>
    <property type="match status" value="1"/>
</dbReference>
<evidence type="ECO:0000256" key="4">
    <source>
        <dbReference type="ARBA" id="ARBA00023004"/>
    </source>
</evidence>
<dbReference type="InterPro" id="IPR036396">
    <property type="entry name" value="Cyt_P450_sf"/>
</dbReference>
<dbReference type="RefSeq" id="XP_027331277.1">
    <property type="nucleotide sequence ID" value="XM_027475476.1"/>
</dbReference>
<protein>
    <submittedName>
        <fullName evidence="8">Allene oxide synthase 1, chloroplastic</fullName>
    </submittedName>
</protein>